<dbReference type="GO" id="GO:0000049">
    <property type="term" value="F:tRNA binding"/>
    <property type="evidence" value="ECO:0007669"/>
    <property type="project" value="UniProtKB-KW"/>
</dbReference>
<dbReference type="InterPro" id="IPR023382">
    <property type="entry name" value="MnmA-like_central_sf"/>
</dbReference>
<feature type="site" description="Interaction with tRNA" evidence="11">
    <location>
        <position position="124"/>
    </location>
</feature>
<dbReference type="PANTHER" id="PTHR11933">
    <property type="entry name" value="TRNA 5-METHYLAMINOMETHYL-2-THIOURIDYLATE -METHYLTRANSFERASE"/>
    <property type="match status" value="1"/>
</dbReference>
<keyword evidence="4 11" id="KW-0819">tRNA processing</keyword>
<dbReference type="Gene3D" id="3.40.50.620">
    <property type="entry name" value="HUPs"/>
    <property type="match status" value="1"/>
</dbReference>
<dbReference type="HAMAP" id="MF_00144">
    <property type="entry name" value="tRNA_thiouridyl_MnmA"/>
    <property type="match status" value="1"/>
</dbReference>
<comment type="function">
    <text evidence="10 11">Catalyzes the 2-thiolation of uridine at the wobble position (U34) of tRNA, leading to the formation of s(2)U34.</text>
</comment>
<evidence type="ECO:0000256" key="5">
    <source>
        <dbReference type="ARBA" id="ARBA00022741"/>
    </source>
</evidence>
<feature type="binding site" evidence="11">
    <location>
        <position position="123"/>
    </location>
    <ligand>
        <name>ATP</name>
        <dbReference type="ChEBI" id="CHEBI:30616"/>
    </ligand>
</feature>
<proteinExistence type="inferred from homology"/>
<dbReference type="Proteomes" id="UP000824145">
    <property type="component" value="Unassembled WGS sequence"/>
</dbReference>
<comment type="subcellular location">
    <subcellularLocation>
        <location evidence="11">Cytoplasm</location>
    </subcellularLocation>
</comment>
<dbReference type="FunFam" id="2.30.30.280:FF:000001">
    <property type="entry name" value="tRNA-specific 2-thiouridylase MnmA"/>
    <property type="match status" value="1"/>
</dbReference>
<comment type="caution">
    <text evidence="11">Lacks conserved residue(s) required for the propagation of feature annotation.</text>
</comment>
<organism evidence="13 14">
    <name type="scientific">Candidatus Caccalectryoclostridium excrementigallinarum</name>
    <dbReference type="NCBI Taxonomy" id="2840710"/>
    <lineage>
        <taxon>Bacteria</taxon>
        <taxon>Bacillati</taxon>
        <taxon>Bacillota</taxon>
        <taxon>Clostridia</taxon>
        <taxon>Christensenellales</taxon>
        <taxon>Christensenellaceae</taxon>
        <taxon>Christensenellaceae incertae sedis</taxon>
        <taxon>Candidatus Caccalectryoclostridium</taxon>
    </lineage>
</organism>
<dbReference type="GO" id="GO:0005524">
    <property type="term" value="F:ATP binding"/>
    <property type="evidence" value="ECO:0007669"/>
    <property type="project" value="UniProtKB-KW"/>
</dbReference>
<feature type="site" description="Interaction with tRNA" evidence="11">
    <location>
        <position position="339"/>
    </location>
</feature>
<dbReference type="FunFam" id="3.40.50.620:FF:000004">
    <property type="entry name" value="tRNA-specific 2-thiouridylase MnmA"/>
    <property type="match status" value="1"/>
</dbReference>
<feature type="region of interest" description="Interaction with target base in tRNA" evidence="11">
    <location>
        <begin position="94"/>
        <end position="96"/>
    </location>
</feature>
<dbReference type="AlphaFoldDB" id="A0A9D1MLB5"/>
<evidence type="ECO:0000259" key="12">
    <source>
        <dbReference type="PROSITE" id="PS50206"/>
    </source>
</evidence>
<dbReference type="EC" id="2.8.1.13" evidence="11"/>
<keyword evidence="7 11" id="KW-0694">RNA-binding</keyword>
<evidence type="ECO:0000256" key="4">
    <source>
        <dbReference type="ARBA" id="ARBA00022694"/>
    </source>
</evidence>
<comment type="similarity">
    <text evidence="11">Belongs to the MnmA/TRMU family.</text>
</comment>
<comment type="catalytic activity">
    <reaction evidence="9 11">
        <text>S-sulfanyl-L-cysteinyl-[protein] + uridine(34) in tRNA + AH2 + ATP = 2-thiouridine(34) in tRNA + L-cysteinyl-[protein] + A + AMP + diphosphate + H(+)</text>
        <dbReference type="Rhea" id="RHEA:47032"/>
        <dbReference type="Rhea" id="RHEA-COMP:10131"/>
        <dbReference type="Rhea" id="RHEA-COMP:11726"/>
        <dbReference type="Rhea" id="RHEA-COMP:11727"/>
        <dbReference type="Rhea" id="RHEA-COMP:11728"/>
        <dbReference type="ChEBI" id="CHEBI:13193"/>
        <dbReference type="ChEBI" id="CHEBI:15378"/>
        <dbReference type="ChEBI" id="CHEBI:17499"/>
        <dbReference type="ChEBI" id="CHEBI:29950"/>
        <dbReference type="ChEBI" id="CHEBI:30616"/>
        <dbReference type="ChEBI" id="CHEBI:33019"/>
        <dbReference type="ChEBI" id="CHEBI:61963"/>
        <dbReference type="ChEBI" id="CHEBI:65315"/>
        <dbReference type="ChEBI" id="CHEBI:87170"/>
        <dbReference type="ChEBI" id="CHEBI:456215"/>
        <dbReference type="EC" id="2.8.1.13"/>
    </reaction>
</comment>
<dbReference type="Gene3D" id="2.40.30.10">
    <property type="entry name" value="Translation factors"/>
    <property type="match status" value="1"/>
</dbReference>
<feature type="binding site" evidence="11">
    <location>
        <begin position="8"/>
        <end position="15"/>
    </location>
    <ligand>
        <name>ATP</name>
        <dbReference type="ChEBI" id="CHEBI:30616"/>
    </ligand>
</feature>
<dbReference type="EMBL" id="DVNJ01000014">
    <property type="protein sequence ID" value="HIU62623.1"/>
    <property type="molecule type" value="Genomic_DNA"/>
</dbReference>
<keyword evidence="5 11" id="KW-0547">Nucleotide-binding</keyword>
<feature type="active site" description="Nucleophile" evidence="11">
    <location>
        <position position="99"/>
    </location>
</feature>
<dbReference type="CDD" id="cd01998">
    <property type="entry name" value="MnmA_TRMU-like"/>
    <property type="match status" value="1"/>
</dbReference>
<evidence type="ECO:0000256" key="1">
    <source>
        <dbReference type="ARBA" id="ARBA00022490"/>
    </source>
</evidence>
<evidence type="ECO:0000256" key="11">
    <source>
        <dbReference type="HAMAP-Rule" id="MF_00144"/>
    </source>
</evidence>
<dbReference type="InterPro" id="IPR046884">
    <property type="entry name" value="MnmA-like_central"/>
</dbReference>
<feature type="region of interest" description="Interaction with tRNA" evidence="11">
    <location>
        <begin position="145"/>
        <end position="147"/>
    </location>
</feature>
<evidence type="ECO:0000256" key="6">
    <source>
        <dbReference type="ARBA" id="ARBA00022840"/>
    </source>
</evidence>
<dbReference type="GO" id="GO:0005737">
    <property type="term" value="C:cytoplasm"/>
    <property type="evidence" value="ECO:0007669"/>
    <property type="project" value="UniProtKB-SubCell"/>
</dbReference>
<dbReference type="SUPFAM" id="SSF52402">
    <property type="entry name" value="Adenine nucleotide alpha hydrolases-like"/>
    <property type="match status" value="1"/>
</dbReference>
<evidence type="ECO:0000256" key="10">
    <source>
        <dbReference type="ARBA" id="ARBA00056575"/>
    </source>
</evidence>
<evidence type="ECO:0000256" key="7">
    <source>
        <dbReference type="ARBA" id="ARBA00022884"/>
    </source>
</evidence>
<name>A0A9D1MLB5_9FIRM</name>
<reference evidence="13" key="1">
    <citation type="submission" date="2020-10" db="EMBL/GenBank/DDBJ databases">
        <authorList>
            <person name="Gilroy R."/>
        </authorList>
    </citation>
    <scope>NUCLEOTIDE SEQUENCE</scope>
    <source>
        <strain evidence="13">9366</strain>
    </source>
</reference>
<dbReference type="GO" id="GO:0103016">
    <property type="term" value="F:tRNA-uridine 2-sulfurtransferase activity"/>
    <property type="evidence" value="ECO:0007669"/>
    <property type="project" value="UniProtKB-EC"/>
</dbReference>
<feature type="active site" description="Cysteine persulfide intermediate" evidence="11">
    <location>
        <position position="195"/>
    </location>
</feature>
<accession>A0A9D1MLB5</accession>
<sequence>MSKKVVVGLSGGVDSAVAAYLLKKQGFEVVGLFMRNWVEESEDGACTADEDFYDVRRVCGVLDIPYYGVDFSREYYDRVFKHFLSEYERGRTPNPDVLCNREIKFDAFADYARGMGADLIATGHYCRCERREDGNYLLRAADENKDQTYFLNQVTGAQLQDVIFPLGGLLKDEVRAIAAEARLPVAKKKDSTGICFIGERDFRKFLSQYLPMQEGEIRTEDGRCVGRHRGVFYYTLGQRKGLGLGGIKGGAEGAWFVVGKDVKSNVLYVSQGDESRLFHDLIECDEFNFIPHAPKNAVFRCMARIRHRQPLFPATAYILENGGVRVECDEPQRAACAGQYVVLYDKEVCLGGGVMERIGDK</sequence>
<comment type="caution">
    <text evidence="13">The sequence shown here is derived from an EMBL/GenBank/DDBJ whole genome shotgun (WGS) entry which is preliminary data.</text>
</comment>
<dbReference type="Pfam" id="PF20259">
    <property type="entry name" value="tRNA_Me_trans_M"/>
    <property type="match status" value="1"/>
</dbReference>
<gene>
    <name evidence="11 13" type="primary">mnmA</name>
    <name evidence="13" type="ORF">IAB07_02500</name>
</gene>
<reference evidence="13" key="2">
    <citation type="journal article" date="2021" name="PeerJ">
        <title>Extensive microbial diversity within the chicken gut microbiome revealed by metagenomics and culture.</title>
        <authorList>
            <person name="Gilroy R."/>
            <person name="Ravi A."/>
            <person name="Getino M."/>
            <person name="Pursley I."/>
            <person name="Horton D.L."/>
            <person name="Alikhan N.F."/>
            <person name="Baker D."/>
            <person name="Gharbi K."/>
            <person name="Hall N."/>
            <person name="Watson M."/>
            <person name="Adriaenssens E.M."/>
            <person name="Foster-Nyarko E."/>
            <person name="Jarju S."/>
            <person name="Secka A."/>
            <person name="Antonio M."/>
            <person name="Oren A."/>
            <person name="Chaudhuri R.R."/>
            <person name="La Ragione R."/>
            <person name="Hildebrand F."/>
            <person name="Pallen M.J."/>
        </authorList>
    </citation>
    <scope>NUCLEOTIDE SEQUENCE</scope>
    <source>
        <strain evidence="13">9366</strain>
    </source>
</reference>
<dbReference type="InterPro" id="IPR004506">
    <property type="entry name" value="MnmA-like"/>
</dbReference>
<keyword evidence="6 11" id="KW-0067">ATP-binding</keyword>
<keyword evidence="1 11" id="KW-0963">Cytoplasm</keyword>
<dbReference type="PANTHER" id="PTHR11933:SF5">
    <property type="entry name" value="MITOCHONDRIAL TRNA-SPECIFIC 2-THIOURIDYLASE 1"/>
    <property type="match status" value="1"/>
</dbReference>
<dbReference type="NCBIfam" id="NF001138">
    <property type="entry name" value="PRK00143.1"/>
    <property type="match status" value="1"/>
</dbReference>
<evidence type="ECO:0000256" key="2">
    <source>
        <dbReference type="ARBA" id="ARBA00022555"/>
    </source>
</evidence>
<protein>
    <recommendedName>
        <fullName evidence="11">tRNA-specific 2-thiouridylase MnmA</fullName>
        <ecNumber evidence="11">2.8.1.13</ecNumber>
    </recommendedName>
</protein>
<dbReference type="NCBIfam" id="TIGR00420">
    <property type="entry name" value="trmU"/>
    <property type="match status" value="1"/>
</dbReference>
<dbReference type="InterPro" id="IPR014729">
    <property type="entry name" value="Rossmann-like_a/b/a_fold"/>
</dbReference>
<dbReference type="InterPro" id="IPR046885">
    <property type="entry name" value="MnmA-like_C"/>
</dbReference>
<keyword evidence="3 11" id="KW-0808">Transferase</keyword>
<feature type="binding site" evidence="11">
    <location>
        <position position="34"/>
    </location>
    <ligand>
        <name>ATP</name>
        <dbReference type="ChEBI" id="CHEBI:30616"/>
    </ligand>
</feature>
<dbReference type="Pfam" id="PF20258">
    <property type="entry name" value="tRNA_Me_trans_C"/>
    <property type="match status" value="1"/>
</dbReference>
<dbReference type="Pfam" id="PF03054">
    <property type="entry name" value="tRNA_Me_trans"/>
    <property type="match status" value="1"/>
</dbReference>
<dbReference type="Gene3D" id="2.30.30.280">
    <property type="entry name" value="Adenine nucleotide alpha hydrolases-like domains"/>
    <property type="match status" value="1"/>
</dbReference>
<dbReference type="PROSITE" id="PS50206">
    <property type="entry name" value="RHODANESE_3"/>
    <property type="match status" value="1"/>
</dbReference>
<evidence type="ECO:0000256" key="3">
    <source>
        <dbReference type="ARBA" id="ARBA00022679"/>
    </source>
</evidence>
<evidence type="ECO:0000313" key="14">
    <source>
        <dbReference type="Proteomes" id="UP000824145"/>
    </source>
</evidence>
<evidence type="ECO:0000313" key="13">
    <source>
        <dbReference type="EMBL" id="HIU62623.1"/>
    </source>
</evidence>
<evidence type="ECO:0000256" key="9">
    <source>
        <dbReference type="ARBA" id="ARBA00051542"/>
    </source>
</evidence>
<evidence type="ECO:0000256" key="8">
    <source>
        <dbReference type="ARBA" id="ARBA00023157"/>
    </source>
</evidence>
<keyword evidence="2 11" id="KW-0820">tRNA-binding</keyword>
<keyword evidence="8" id="KW-1015">Disulfide bond</keyword>
<dbReference type="GO" id="GO:0002143">
    <property type="term" value="P:tRNA wobble position uridine thiolation"/>
    <property type="evidence" value="ECO:0007669"/>
    <property type="project" value="TreeGrafter"/>
</dbReference>
<feature type="domain" description="Rhodanese" evidence="12">
    <location>
        <begin position="3"/>
        <end position="42"/>
    </location>
</feature>
<dbReference type="InterPro" id="IPR001763">
    <property type="entry name" value="Rhodanese-like_dom"/>
</dbReference>